<protein>
    <submittedName>
        <fullName evidence="7">DNA mismatch endonuclease Vsr</fullName>
    </submittedName>
</protein>
<evidence type="ECO:0000256" key="4">
    <source>
        <dbReference type="ARBA" id="ARBA00022801"/>
    </source>
</evidence>
<dbReference type="Gene3D" id="3.40.960.10">
    <property type="entry name" value="VSR Endonuclease"/>
    <property type="match status" value="1"/>
</dbReference>
<keyword evidence="1" id="KW-0540">Nuclease</keyword>
<dbReference type="NCBIfam" id="TIGR00632">
    <property type="entry name" value="vsr"/>
    <property type="match status" value="1"/>
</dbReference>
<keyword evidence="8" id="KW-1185">Reference proteome</keyword>
<dbReference type="Pfam" id="PF03852">
    <property type="entry name" value="Vsr"/>
    <property type="match status" value="1"/>
</dbReference>
<comment type="caution">
    <text evidence="7">The sequence shown here is derived from an EMBL/GenBank/DDBJ whole genome shotgun (WGS) entry which is preliminary data.</text>
</comment>
<proteinExistence type="inferred from homology"/>
<dbReference type="EMBL" id="SJDL01000048">
    <property type="protein sequence ID" value="TBW48521.1"/>
    <property type="molecule type" value="Genomic_DNA"/>
</dbReference>
<keyword evidence="3" id="KW-0227">DNA damage</keyword>
<reference evidence="7 8" key="1">
    <citation type="submission" date="2019-02" db="EMBL/GenBank/DDBJ databases">
        <title>Marinobacter halodurans sp. nov., a marine bacterium isolated from sea tidal flat.</title>
        <authorList>
            <person name="Yoo Y."/>
            <person name="Lee D.W."/>
            <person name="Kim B.S."/>
            <person name="Kim J.-J."/>
        </authorList>
    </citation>
    <scope>NUCLEOTIDE SEQUENCE [LARGE SCALE GENOMIC DNA]</scope>
    <source>
        <strain evidence="7 8">YJ-S3-2</strain>
    </source>
</reference>
<dbReference type="CDD" id="cd00221">
    <property type="entry name" value="Vsr"/>
    <property type="match status" value="1"/>
</dbReference>
<evidence type="ECO:0000256" key="5">
    <source>
        <dbReference type="ARBA" id="ARBA00023204"/>
    </source>
</evidence>
<dbReference type="SUPFAM" id="SSF52980">
    <property type="entry name" value="Restriction endonuclease-like"/>
    <property type="match status" value="1"/>
</dbReference>
<sequence>MRSNTHKDTGPEIRVRKLLHSLGYRFRLHRTDLPGKPDIVLPKSKLVIFVNGCFWHQHPGCPKASIPKTNIEFWKSKFQANRKRDIKNQIQLTEQGWQVVVIWECQTSDKEKLTKLLELYLK</sequence>
<dbReference type="Proteomes" id="UP000313645">
    <property type="component" value="Unassembled WGS sequence"/>
</dbReference>
<dbReference type="GO" id="GO:0004519">
    <property type="term" value="F:endonuclease activity"/>
    <property type="evidence" value="ECO:0007669"/>
    <property type="project" value="UniProtKB-KW"/>
</dbReference>
<evidence type="ECO:0000256" key="2">
    <source>
        <dbReference type="ARBA" id="ARBA00022759"/>
    </source>
</evidence>
<evidence type="ECO:0000256" key="6">
    <source>
        <dbReference type="ARBA" id="ARBA00029466"/>
    </source>
</evidence>
<organism evidence="7 8">
    <name type="scientific">Marinobacter halodurans</name>
    <dbReference type="NCBI Taxonomy" id="2528979"/>
    <lineage>
        <taxon>Bacteria</taxon>
        <taxon>Pseudomonadati</taxon>
        <taxon>Pseudomonadota</taxon>
        <taxon>Gammaproteobacteria</taxon>
        <taxon>Pseudomonadales</taxon>
        <taxon>Marinobacteraceae</taxon>
        <taxon>Marinobacter</taxon>
    </lineage>
</organism>
<keyword evidence="4" id="KW-0378">Hydrolase</keyword>
<dbReference type="InterPro" id="IPR011335">
    <property type="entry name" value="Restrct_endonuc-II-like"/>
</dbReference>
<evidence type="ECO:0000313" key="8">
    <source>
        <dbReference type="Proteomes" id="UP000313645"/>
    </source>
</evidence>
<evidence type="ECO:0000256" key="3">
    <source>
        <dbReference type="ARBA" id="ARBA00022763"/>
    </source>
</evidence>
<comment type="similarity">
    <text evidence="6">Belongs to the Vsr family.</text>
</comment>
<keyword evidence="2 7" id="KW-0255">Endonuclease</keyword>
<evidence type="ECO:0000313" key="7">
    <source>
        <dbReference type="EMBL" id="TBW48521.1"/>
    </source>
</evidence>
<gene>
    <name evidence="7" type="primary">vsr</name>
    <name evidence="7" type="ORF">EZI54_21190</name>
</gene>
<keyword evidence="5" id="KW-0234">DNA repair</keyword>
<accession>A0ABY1ZIH7</accession>
<name>A0ABY1ZIH7_9GAMM</name>
<dbReference type="PIRSF" id="PIRSF018267">
    <property type="entry name" value="VSR_endonuc"/>
    <property type="match status" value="1"/>
</dbReference>
<dbReference type="InterPro" id="IPR004603">
    <property type="entry name" value="DNA_mismatch_endonuc_vsr"/>
</dbReference>
<evidence type="ECO:0000256" key="1">
    <source>
        <dbReference type="ARBA" id="ARBA00022722"/>
    </source>
</evidence>